<reference evidence="3" key="2">
    <citation type="submission" date="2023-06" db="EMBL/GenBank/DDBJ databases">
        <authorList>
            <consortium name="Lawrence Berkeley National Laboratory"/>
            <person name="Haridas S."/>
            <person name="Hensen N."/>
            <person name="Bonometti L."/>
            <person name="Westerberg I."/>
            <person name="Brannstrom I.O."/>
            <person name="Guillou S."/>
            <person name="Cros-Aarteil S."/>
            <person name="Calhoun S."/>
            <person name="Kuo A."/>
            <person name="Mondo S."/>
            <person name="Pangilinan J."/>
            <person name="Riley R."/>
            <person name="Labutti K."/>
            <person name="Andreopoulos B."/>
            <person name="Lipzen A."/>
            <person name="Chen C."/>
            <person name="Yanf M."/>
            <person name="Daum C."/>
            <person name="Ng V."/>
            <person name="Clum A."/>
            <person name="Steindorff A."/>
            <person name="Ohm R."/>
            <person name="Martin F."/>
            <person name="Silar P."/>
            <person name="Natvig D."/>
            <person name="Lalanne C."/>
            <person name="Gautier V."/>
            <person name="Ament-Velasquez S.L."/>
            <person name="Kruys A."/>
            <person name="Hutchinson M.I."/>
            <person name="Powell A.J."/>
            <person name="Barry K."/>
            <person name="Miller A.N."/>
            <person name="Grigoriev I.V."/>
            <person name="Debuchy R."/>
            <person name="Gladieux P."/>
            <person name="Thoren M.H."/>
            <person name="Johannesson H."/>
        </authorList>
    </citation>
    <scope>NUCLEOTIDE SEQUENCE</scope>
    <source>
        <strain evidence="3">CBS 560.94</strain>
    </source>
</reference>
<feature type="region of interest" description="Disordered" evidence="1">
    <location>
        <begin position="414"/>
        <end position="446"/>
    </location>
</feature>
<keyword evidence="2" id="KW-1133">Transmembrane helix</keyword>
<sequence>MDPQNPLVNITLWMFDPWINCTAAGAFAAHFRRFQSDEDGLPVRTLREFILCCSNTQIRYLTDGNVVDWYNHVNTMESDGFEPLVVNATIACSHGFCQNLVFEGNADLAGIGVYSTYVLQAILATLFVCIYGFQDLNATLTKRRKASVTEQNLAMPPAYQHSLDSSLKILWTSFIYFGSAINVAALIYALIAKDGAGLTYTSFISCSAIGLCTQAILSVTMYRTQLSFSDLWYLGVCLLFAVITPPVFVERWYVSWFDSEQSCIYDRGLLFEAWMCQVVSCIWMMLWALARWRGWTKLNPMSKAHGFNLIRFSSLMFRTIHAALNLVTMWLFLYTFIATRRGVNELAGGSLSDNEWGFGQITAVLAWIPMLVEFARVWGLKGKLVVPITSFTTRLLRTTCSKLFSRKTTPNQKQDVESIELTSDNEAENANSGAVTEYRRLPNTNR</sequence>
<evidence type="ECO:0000256" key="1">
    <source>
        <dbReference type="SAM" id="MobiDB-lite"/>
    </source>
</evidence>
<feature type="compositionally biased region" description="Polar residues" evidence="1">
    <location>
        <begin position="420"/>
        <end position="434"/>
    </location>
</feature>
<keyword evidence="2" id="KW-0472">Membrane</keyword>
<dbReference type="EMBL" id="JAUEPP010000004">
    <property type="protein sequence ID" value="KAK3345019.1"/>
    <property type="molecule type" value="Genomic_DNA"/>
</dbReference>
<protein>
    <submittedName>
        <fullName evidence="3">Uncharacterized protein</fullName>
    </submittedName>
</protein>
<evidence type="ECO:0000313" key="3">
    <source>
        <dbReference type="EMBL" id="KAK3345019.1"/>
    </source>
</evidence>
<evidence type="ECO:0000313" key="4">
    <source>
        <dbReference type="Proteomes" id="UP001278500"/>
    </source>
</evidence>
<dbReference type="RefSeq" id="XP_062681632.1">
    <property type="nucleotide sequence ID" value="XM_062821668.1"/>
</dbReference>
<reference evidence="3" key="1">
    <citation type="journal article" date="2023" name="Mol. Phylogenet. Evol.">
        <title>Genome-scale phylogeny and comparative genomics of the fungal order Sordariales.</title>
        <authorList>
            <person name="Hensen N."/>
            <person name="Bonometti L."/>
            <person name="Westerberg I."/>
            <person name="Brannstrom I.O."/>
            <person name="Guillou S."/>
            <person name="Cros-Aarteil S."/>
            <person name="Calhoun S."/>
            <person name="Haridas S."/>
            <person name="Kuo A."/>
            <person name="Mondo S."/>
            <person name="Pangilinan J."/>
            <person name="Riley R."/>
            <person name="LaButti K."/>
            <person name="Andreopoulos B."/>
            <person name="Lipzen A."/>
            <person name="Chen C."/>
            <person name="Yan M."/>
            <person name="Daum C."/>
            <person name="Ng V."/>
            <person name="Clum A."/>
            <person name="Steindorff A."/>
            <person name="Ohm R.A."/>
            <person name="Martin F."/>
            <person name="Silar P."/>
            <person name="Natvig D.O."/>
            <person name="Lalanne C."/>
            <person name="Gautier V."/>
            <person name="Ament-Velasquez S.L."/>
            <person name="Kruys A."/>
            <person name="Hutchinson M.I."/>
            <person name="Powell A.J."/>
            <person name="Barry K."/>
            <person name="Miller A.N."/>
            <person name="Grigoriev I.V."/>
            <person name="Debuchy R."/>
            <person name="Gladieux P."/>
            <person name="Hiltunen Thoren M."/>
            <person name="Johannesson H."/>
        </authorList>
    </citation>
    <scope>NUCLEOTIDE SEQUENCE</scope>
    <source>
        <strain evidence="3">CBS 560.94</strain>
    </source>
</reference>
<comment type="caution">
    <text evidence="3">The sequence shown here is derived from an EMBL/GenBank/DDBJ whole genome shotgun (WGS) entry which is preliminary data.</text>
</comment>
<evidence type="ECO:0000256" key="2">
    <source>
        <dbReference type="SAM" id="Phobius"/>
    </source>
</evidence>
<dbReference type="AlphaFoldDB" id="A0AAE0MRJ0"/>
<keyword evidence="2" id="KW-0812">Transmembrane</keyword>
<feature type="transmembrane region" description="Helical" evidence="2">
    <location>
        <begin position="357"/>
        <end position="375"/>
    </location>
</feature>
<keyword evidence="4" id="KW-1185">Reference proteome</keyword>
<feature type="transmembrane region" description="Helical" evidence="2">
    <location>
        <begin position="315"/>
        <end position="337"/>
    </location>
</feature>
<dbReference type="Proteomes" id="UP001278500">
    <property type="component" value="Unassembled WGS sequence"/>
</dbReference>
<accession>A0AAE0MRJ0</accession>
<proteinExistence type="predicted"/>
<feature type="transmembrane region" description="Helical" evidence="2">
    <location>
        <begin position="231"/>
        <end position="249"/>
    </location>
</feature>
<dbReference type="GeneID" id="87858822"/>
<name>A0AAE0MRJ0_9PEZI</name>
<organism evidence="3 4">
    <name type="scientific">Neurospora tetraspora</name>
    <dbReference type="NCBI Taxonomy" id="94610"/>
    <lineage>
        <taxon>Eukaryota</taxon>
        <taxon>Fungi</taxon>
        <taxon>Dikarya</taxon>
        <taxon>Ascomycota</taxon>
        <taxon>Pezizomycotina</taxon>
        <taxon>Sordariomycetes</taxon>
        <taxon>Sordariomycetidae</taxon>
        <taxon>Sordariales</taxon>
        <taxon>Sordariaceae</taxon>
        <taxon>Neurospora</taxon>
    </lineage>
</organism>
<feature type="transmembrane region" description="Helical" evidence="2">
    <location>
        <begin position="269"/>
        <end position="294"/>
    </location>
</feature>
<gene>
    <name evidence="3" type="ORF">B0H65DRAFT_192680</name>
</gene>
<feature type="transmembrane region" description="Helical" evidence="2">
    <location>
        <begin position="197"/>
        <end position="219"/>
    </location>
</feature>
<feature type="transmembrane region" description="Helical" evidence="2">
    <location>
        <begin position="169"/>
        <end position="191"/>
    </location>
</feature>
<feature type="transmembrane region" description="Helical" evidence="2">
    <location>
        <begin position="111"/>
        <end position="133"/>
    </location>
</feature>